<dbReference type="EC" id="2.1.1.216" evidence="7"/>
<dbReference type="GO" id="GO:0002940">
    <property type="term" value="P:tRNA N2-guanine methylation"/>
    <property type="evidence" value="ECO:0007669"/>
    <property type="project" value="TreeGrafter"/>
</dbReference>
<name>A0A316VPB4_9BASI</name>
<reference evidence="14 15" key="1">
    <citation type="journal article" date="2018" name="Mol. Biol. Evol.">
        <title>Broad Genomic Sampling Reveals a Smut Pathogenic Ancestry of the Fungal Clade Ustilaginomycotina.</title>
        <authorList>
            <person name="Kijpornyongpan T."/>
            <person name="Mondo S.J."/>
            <person name="Barry K."/>
            <person name="Sandor L."/>
            <person name="Lee J."/>
            <person name="Lipzen A."/>
            <person name="Pangilinan J."/>
            <person name="LaButti K."/>
            <person name="Hainaut M."/>
            <person name="Henrissat B."/>
            <person name="Grigoriev I.V."/>
            <person name="Spatafora J.W."/>
            <person name="Aime M.C."/>
        </authorList>
    </citation>
    <scope>NUCLEOTIDE SEQUENCE [LARGE SCALE GENOMIC DNA]</scope>
    <source>
        <strain evidence="14 15">MCA 4658</strain>
    </source>
</reference>
<feature type="compositionally biased region" description="Polar residues" evidence="13">
    <location>
        <begin position="714"/>
        <end position="723"/>
    </location>
</feature>
<feature type="region of interest" description="Disordered" evidence="13">
    <location>
        <begin position="91"/>
        <end position="134"/>
    </location>
</feature>
<evidence type="ECO:0000313" key="15">
    <source>
        <dbReference type="Proteomes" id="UP000245783"/>
    </source>
</evidence>
<evidence type="ECO:0000256" key="5">
    <source>
        <dbReference type="ARBA" id="ARBA00022694"/>
    </source>
</evidence>
<dbReference type="SUPFAM" id="SSF53335">
    <property type="entry name" value="S-adenosyl-L-methionine-dependent methyltransferases"/>
    <property type="match status" value="1"/>
</dbReference>
<dbReference type="FunCoup" id="A0A316VPB4">
    <property type="interactions" value="794"/>
</dbReference>
<proteinExistence type="inferred from homology"/>
<dbReference type="OrthoDB" id="6349953at2759"/>
<keyword evidence="5 12" id="KW-0819">tRNA processing</keyword>
<dbReference type="PROSITE" id="PS51626">
    <property type="entry name" value="SAM_MT_TRM1"/>
    <property type="match status" value="1"/>
</dbReference>
<dbReference type="PANTHER" id="PTHR10631">
    <property type="entry name" value="N 2 ,N 2 -DIMETHYLGUANOSINE TRNA METHYLTRANSFERASE"/>
    <property type="match status" value="1"/>
</dbReference>
<dbReference type="GO" id="GO:0160104">
    <property type="term" value="F:tRNA (guanine(26)-N2)-dimethyltransferase activity"/>
    <property type="evidence" value="ECO:0007669"/>
    <property type="project" value="UniProtKB-EC"/>
</dbReference>
<organism evidence="14 15">
    <name type="scientific">Ceraceosorus guamensis</name>
    <dbReference type="NCBI Taxonomy" id="1522189"/>
    <lineage>
        <taxon>Eukaryota</taxon>
        <taxon>Fungi</taxon>
        <taxon>Dikarya</taxon>
        <taxon>Basidiomycota</taxon>
        <taxon>Ustilaginomycotina</taxon>
        <taxon>Exobasidiomycetes</taxon>
        <taxon>Ceraceosorales</taxon>
        <taxon>Ceraceosoraceae</taxon>
        <taxon>Ceraceosorus</taxon>
    </lineage>
</organism>
<keyword evidence="15" id="KW-1185">Reference proteome</keyword>
<evidence type="ECO:0000256" key="9">
    <source>
        <dbReference type="ARBA" id="ARBA00077143"/>
    </source>
</evidence>
<evidence type="ECO:0000256" key="8">
    <source>
        <dbReference type="ARBA" id="ARBA00051897"/>
    </source>
</evidence>
<dbReference type="Proteomes" id="UP000245783">
    <property type="component" value="Unassembled WGS sequence"/>
</dbReference>
<dbReference type="InterPro" id="IPR029063">
    <property type="entry name" value="SAM-dependent_MTases_sf"/>
</dbReference>
<dbReference type="AlphaFoldDB" id="A0A316VPB4"/>
<feature type="region of interest" description="Disordered" evidence="13">
    <location>
        <begin position="237"/>
        <end position="262"/>
    </location>
</feature>
<dbReference type="InterPro" id="IPR042296">
    <property type="entry name" value="tRNA_met_Trm1_C"/>
</dbReference>
<dbReference type="RefSeq" id="XP_025366314.1">
    <property type="nucleotide sequence ID" value="XM_025514922.1"/>
</dbReference>
<evidence type="ECO:0000256" key="7">
    <source>
        <dbReference type="ARBA" id="ARBA00039099"/>
    </source>
</evidence>
<dbReference type="GO" id="GO:0000049">
    <property type="term" value="F:tRNA binding"/>
    <property type="evidence" value="ECO:0007669"/>
    <property type="project" value="UniProtKB-UniRule"/>
</dbReference>
<feature type="region of interest" description="Disordered" evidence="13">
    <location>
        <begin position="631"/>
        <end position="733"/>
    </location>
</feature>
<gene>
    <name evidence="14" type="ORF">IE81DRAFT_326820</name>
</gene>
<evidence type="ECO:0000256" key="10">
    <source>
        <dbReference type="ARBA" id="ARBA00082896"/>
    </source>
</evidence>
<evidence type="ECO:0000313" key="14">
    <source>
        <dbReference type="EMBL" id="PWN39154.1"/>
    </source>
</evidence>
<evidence type="ECO:0000256" key="6">
    <source>
        <dbReference type="ARBA" id="ARBA00022884"/>
    </source>
</evidence>
<dbReference type="GO" id="GO:0005634">
    <property type="term" value="C:nucleus"/>
    <property type="evidence" value="ECO:0007669"/>
    <property type="project" value="TreeGrafter"/>
</dbReference>
<evidence type="ECO:0000256" key="1">
    <source>
        <dbReference type="ARBA" id="ARBA00022555"/>
    </source>
</evidence>
<keyword evidence="4 12" id="KW-0949">S-adenosyl-L-methionine</keyword>
<keyword evidence="6 12" id="KW-0694">RNA-binding</keyword>
<evidence type="ECO:0000256" key="11">
    <source>
        <dbReference type="ARBA" id="ARBA00083299"/>
    </source>
</evidence>
<feature type="compositionally biased region" description="Basic residues" evidence="13">
    <location>
        <begin position="110"/>
        <end position="119"/>
    </location>
</feature>
<dbReference type="GeneID" id="37036792"/>
<feature type="compositionally biased region" description="Low complexity" evidence="13">
    <location>
        <begin position="121"/>
        <end position="134"/>
    </location>
</feature>
<keyword evidence="2 12" id="KW-0489">Methyltransferase</keyword>
<dbReference type="Gene3D" id="3.40.50.150">
    <property type="entry name" value="Vaccinia Virus protein VP39"/>
    <property type="match status" value="1"/>
</dbReference>
<evidence type="ECO:0000256" key="12">
    <source>
        <dbReference type="PROSITE-ProRule" id="PRU00958"/>
    </source>
</evidence>
<dbReference type="FunFam" id="3.30.56.70:FF:000001">
    <property type="entry name" value="tRNA (guanine(26)-N(2))-dimethyltransferase"/>
    <property type="match status" value="1"/>
</dbReference>
<comment type="similarity">
    <text evidence="12">Belongs to the class I-like SAM-binding methyltransferase superfamily. Trm1 family.</text>
</comment>
<dbReference type="Gene3D" id="3.30.56.70">
    <property type="entry name" value="N2,N2-dimethylguanosine tRNA methyltransferase, C-terminal domain"/>
    <property type="match status" value="1"/>
</dbReference>
<evidence type="ECO:0000256" key="3">
    <source>
        <dbReference type="ARBA" id="ARBA00022679"/>
    </source>
</evidence>
<accession>A0A316VPB4</accession>
<evidence type="ECO:0000256" key="2">
    <source>
        <dbReference type="ARBA" id="ARBA00022603"/>
    </source>
</evidence>
<feature type="compositionally biased region" description="Basic and acidic residues" evidence="13">
    <location>
        <begin position="91"/>
        <end position="109"/>
    </location>
</feature>
<sequence>MFPRRISTVCASSFLSLQRPALNLTMAPTPVALSTSAAAALGISSDQSAFKEGSAVISIPKSDAAFLNPVQEFNRDLSVLAIRTWAERRDREKREKFEQAISKRKERSANGRGKRRKIAHTATSNASDAASLDNASSTSAKRADLSASASSTAAATAAGDVSTASTSSHAHIDSSHRPFTFNIFEALSATGLRSIRYAREIPNLKSVHANDLSPTAVQAIWKNVALNFPANRDIKQWAPELDRGEPEKDDAEASSTAEAAAAAARSASSSEAASAQFASNGAANGAGHPAIHPKCKIHVTEQDAIEILYTSRAKDKQYSVIDLDPYGSASMFIDGAVQAVADGGLLCVTCTDLVVLAGNAYPERAYSLYGGTTTRNDFVHEVALRLVLGLIATTAGRYGRAITPLLSLSIDFYLRVFVSVHTRPVDVKMLASTMGTVQTCPDCGNWDANAFGRNKAEGRADLIKYQAGTSHTVGTNCQECDSRFHVAGPMWLGPLHTPSFAEEMLEVLERAPVRFRTAPRIRGMVGMASKELSSPFFFIPPKISSYFHTTNIPLTAVVSCLLNAGYEVSRSHAQPASIKTNASPTVVRDLWRQWVKEKSPINEKNVHENSPARRLLAKECATTFELDKDHPQTRQVLGLDQDGKKNAGVKYQLNPLPNWGPGKAARPESKKDRKRAAAAAAAAAASSESNGTGGGRANVSGLAASAGVDASAQGDVQANNQAASMDEDELRNS</sequence>
<feature type="compositionally biased region" description="Low complexity" evidence="13">
    <location>
        <begin position="253"/>
        <end position="262"/>
    </location>
</feature>
<dbReference type="InterPro" id="IPR002905">
    <property type="entry name" value="Trm1"/>
</dbReference>
<dbReference type="Pfam" id="PF02005">
    <property type="entry name" value="TRM"/>
    <property type="match status" value="2"/>
</dbReference>
<feature type="compositionally biased region" description="Basic and acidic residues" evidence="13">
    <location>
        <begin position="237"/>
        <end position="246"/>
    </location>
</feature>
<protein>
    <recommendedName>
        <fullName evidence="7">tRNA (guanine(26)-N(2))-dimethyltransferase</fullName>
        <ecNumber evidence="7">2.1.1.216</ecNumber>
    </recommendedName>
    <alternativeName>
        <fullName evidence="10">tRNA 2,2-dimethylguanosine-26 methyltransferase</fullName>
    </alternativeName>
    <alternativeName>
        <fullName evidence="9">tRNA(guanine-26,N(2)-N(2)) methyltransferase</fullName>
    </alternativeName>
    <alternativeName>
        <fullName evidence="11">tRNA(m(2,2)G26)dimethyltransferase</fullName>
    </alternativeName>
</protein>
<dbReference type="InParanoid" id="A0A316VPB4"/>
<evidence type="ECO:0000256" key="4">
    <source>
        <dbReference type="ARBA" id="ARBA00022691"/>
    </source>
</evidence>
<keyword evidence="1 12" id="KW-0820">tRNA-binding</keyword>
<comment type="catalytic activity">
    <reaction evidence="8">
        <text>guanosine(26) in tRNA + 2 S-adenosyl-L-methionine = N(2)-dimethylguanosine(26) in tRNA + 2 S-adenosyl-L-homocysteine + 2 H(+)</text>
        <dbReference type="Rhea" id="RHEA:43140"/>
        <dbReference type="Rhea" id="RHEA-COMP:10359"/>
        <dbReference type="Rhea" id="RHEA-COMP:10360"/>
        <dbReference type="ChEBI" id="CHEBI:15378"/>
        <dbReference type="ChEBI" id="CHEBI:57856"/>
        <dbReference type="ChEBI" id="CHEBI:59789"/>
        <dbReference type="ChEBI" id="CHEBI:74269"/>
        <dbReference type="ChEBI" id="CHEBI:74513"/>
        <dbReference type="EC" id="2.1.1.216"/>
    </reaction>
</comment>
<keyword evidence="3 12" id="KW-0808">Transferase</keyword>
<dbReference type="EMBL" id="KZ819490">
    <property type="protein sequence ID" value="PWN39154.1"/>
    <property type="molecule type" value="Genomic_DNA"/>
</dbReference>
<evidence type="ECO:0000256" key="13">
    <source>
        <dbReference type="SAM" id="MobiDB-lite"/>
    </source>
</evidence>
<dbReference type="STRING" id="1522189.A0A316VPB4"/>
<dbReference type="PANTHER" id="PTHR10631:SF3">
    <property type="entry name" value="TRNA (GUANINE(26)-N(2))-DIMETHYLTRANSFERASE"/>
    <property type="match status" value="1"/>
</dbReference>